<dbReference type="EMBL" id="CAJNOQ010018149">
    <property type="protein sequence ID" value="CAF1420048.1"/>
    <property type="molecule type" value="Genomic_DNA"/>
</dbReference>
<evidence type="ECO:0000259" key="1">
    <source>
        <dbReference type="PROSITE" id="PS51382"/>
    </source>
</evidence>
<accession>A0A815M714</accession>
<keyword evidence="6" id="KW-1185">Reference proteome</keyword>
<comment type="caution">
    <text evidence="2">The sequence shown here is derived from an EMBL/GenBank/DDBJ whole genome shotgun (WGS) entry which is preliminary data.</text>
</comment>
<dbReference type="Proteomes" id="UP000677228">
    <property type="component" value="Unassembled WGS sequence"/>
</dbReference>
<dbReference type="Proteomes" id="UP000682733">
    <property type="component" value="Unassembled WGS sequence"/>
</dbReference>
<evidence type="ECO:0000313" key="2">
    <source>
        <dbReference type="EMBL" id="CAF1420048.1"/>
    </source>
</evidence>
<dbReference type="GO" id="GO:0005886">
    <property type="term" value="C:plasma membrane"/>
    <property type="evidence" value="ECO:0007669"/>
    <property type="project" value="TreeGrafter"/>
</dbReference>
<evidence type="ECO:0000313" key="6">
    <source>
        <dbReference type="Proteomes" id="UP000663829"/>
    </source>
</evidence>
<dbReference type="GO" id="GO:0005794">
    <property type="term" value="C:Golgi apparatus"/>
    <property type="evidence" value="ECO:0007669"/>
    <property type="project" value="TreeGrafter"/>
</dbReference>
<protein>
    <recommendedName>
        <fullName evidence="1">SPX domain-containing protein</fullName>
    </recommendedName>
</protein>
<dbReference type="GO" id="GO:0016036">
    <property type="term" value="P:cellular response to phosphate starvation"/>
    <property type="evidence" value="ECO:0007669"/>
    <property type="project" value="TreeGrafter"/>
</dbReference>
<sequence>MYAFLASRALRRFETLKDELEYIKTARQHVTTRKASITVDQEANAIGKGNGDTTAVTSPTQRHSLIASLSHAMTSPTHRHSLIAPLSRILPERVLKRIPEQRTQRMQYKNTNNLKVAFSELYLMLVLLQNYQVLNFTGFRKILKKHDKLFQTTRGEEWR</sequence>
<dbReference type="PROSITE" id="PS51382">
    <property type="entry name" value="SPX"/>
    <property type="match status" value="1"/>
</dbReference>
<name>A0A815M714_9BILA</name>
<dbReference type="Proteomes" id="UP000663829">
    <property type="component" value="Unassembled WGS sequence"/>
</dbReference>
<dbReference type="AlphaFoldDB" id="A0A815M714"/>
<evidence type="ECO:0000313" key="3">
    <source>
        <dbReference type="EMBL" id="CAF1497698.1"/>
    </source>
</evidence>
<gene>
    <name evidence="2" type="ORF">GPM918_LOCUS33700</name>
    <name evidence="3" type="ORF">OVA965_LOCUS36795</name>
    <name evidence="5" type="ORF">SRO942_LOCUS34386</name>
    <name evidence="4" type="ORF">TMI583_LOCUS37829</name>
</gene>
<dbReference type="Proteomes" id="UP000681722">
    <property type="component" value="Unassembled WGS sequence"/>
</dbReference>
<dbReference type="EMBL" id="CAJOBC010083576">
    <property type="protein sequence ID" value="CAF4303749.1"/>
    <property type="molecule type" value="Genomic_DNA"/>
</dbReference>
<organism evidence="2 6">
    <name type="scientific">Didymodactylos carnosus</name>
    <dbReference type="NCBI Taxonomy" id="1234261"/>
    <lineage>
        <taxon>Eukaryota</taxon>
        <taxon>Metazoa</taxon>
        <taxon>Spiralia</taxon>
        <taxon>Gnathifera</taxon>
        <taxon>Rotifera</taxon>
        <taxon>Eurotatoria</taxon>
        <taxon>Bdelloidea</taxon>
        <taxon>Philodinida</taxon>
        <taxon>Philodinidae</taxon>
        <taxon>Didymodactylos</taxon>
    </lineage>
</organism>
<dbReference type="Pfam" id="PF03105">
    <property type="entry name" value="SPX"/>
    <property type="match status" value="1"/>
</dbReference>
<dbReference type="OrthoDB" id="9970435at2759"/>
<reference evidence="2" key="1">
    <citation type="submission" date="2021-02" db="EMBL/GenBank/DDBJ databases">
        <authorList>
            <person name="Nowell W R."/>
        </authorList>
    </citation>
    <scope>NUCLEOTIDE SEQUENCE</scope>
</reference>
<feature type="domain" description="SPX" evidence="1">
    <location>
        <begin position="1"/>
        <end position="159"/>
    </location>
</feature>
<dbReference type="PANTHER" id="PTHR10783">
    <property type="entry name" value="XENOTROPIC AND POLYTROPIC RETROVIRUS RECEPTOR 1-RELATED"/>
    <property type="match status" value="1"/>
</dbReference>
<evidence type="ECO:0000313" key="5">
    <source>
        <dbReference type="EMBL" id="CAF4303749.1"/>
    </source>
</evidence>
<proteinExistence type="predicted"/>
<dbReference type="InterPro" id="IPR004331">
    <property type="entry name" value="SPX_dom"/>
</dbReference>
<dbReference type="GO" id="GO:0006817">
    <property type="term" value="P:phosphate ion transport"/>
    <property type="evidence" value="ECO:0007669"/>
    <property type="project" value="TreeGrafter"/>
</dbReference>
<dbReference type="PANTHER" id="PTHR10783:SF103">
    <property type="entry name" value="SOLUTE CARRIER FAMILY 53 MEMBER 1"/>
    <property type="match status" value="1"/>
</dbReference>
<dbReference type="GO" id="GO:0000822">
    <property type="term" value="F:inositol hexakisphosphate binding"/>
    <property type="evidence" value="ECO:0007669"/>
    <property type="project" value="TreeGrafter"/>
</dbReference>
<evidence type="ECO:0000313" key="4">
    <source>
        <dbReference type="EMBL" id="CAF4286559.1"/>
    </source>
</evidence>
<dbReference type="EMBL" id="CAJOBA010055773">
    <property type="protein sequence ID" value="CAF4286559.1"/>
    <property type="molecule type" value="Genomic_DNA"/>
</dbReference>
<dbReference type="EMBL" id="CAJNOK010033774">
    <property type="protein sequence ID" value="CAF1497698.1"/>
    <property type="molecule type" value="Genomic_DNA"/>
</dbReference>